<keyword evidence="4" id="KW-1185">Reference proteome</keyword>
<feature type="compositionally biased region" description="Basic and acidic residues" evidence="1">
    <location>
        <begin position="122"/>
        <end position="141"/>
    </location>
</feature>
<feature type="region of interest" description="Disordered" evidence="1">
    <location>
        <begin position="120"/>
        <end position="141"/>
    </location>
</feature>
<dbReference type="Proteomes" id="UP000277204">
    <property type="component" value="Unassembled WGS sequence"/>
</dbReference>
<proteinExistence type="predicted"/>
<keyword evidence="2" id="KW-0732">Signal</keyword>
<feature type="signal peptide" evidence="2">
    <location>
        <begin position="1"/>
        <end position="17"/>
    </location>
</feature>
<evidence type="ECO:0000313" key="4">
    <source>
        <dbReference type="Proteomes" id="UP000277204"/>
    </source>
</evidence>
<organism evidence="3 4">
    <name type="scientific">Schistosoma margrebowiei</name>
    <dbReference type="NCBI Taxonomy" id="48269"/>
    <lineage>
        <taxon>Eukaryota</taxon>
        <taxon>Metazoa</taxon>
        <taxon>Spiralia</taxon>
        <taxon>Lophotrochozoa</taxon>
        <taxon>Platyhelminthes</taxon>
        <taxon>Trematoda</taxon>
        <taxon>Digenea</taxon>
        <taxon>Strigeidida</taxon>
        <taxon>Schistosomatoidea</taxon>
        <taxon>Schistosomatidae</taxon>
        <taxon>Schistosoma</taxon>
    </lineage>
</organism>
<gene>
    <name evidence="3" type="ORF">SMRZ_LOCUS25282</name>
</gene>
<name>A0A183NAF7_9TREM</name>
<protein>
    <submittedName>
        <fullName evidence="3">Uncharacterized protein</fullName>
    </submittedName>
</protein>
<evidence type="ECO:0000313" key="3">
    <source>
        <dbReference type="EMBL" id="VDP54604.1"/>
    </source>
</evidence>
<dbReference type="EMBL" id="UZAI01021149">
    <property type="protein sequence ID" value="VDP54604.1"/>
    <property type="molecule type" value="Genomic_DNA"/>
</dbReference>
<accession>A0A183NAF7</accession>
<reference evidence="3 4" key="1">
    <citation type="submission" date="2018-11" db="EMBL/GenBank/DDBJ databases">
        <authorList>
            <consortium name="Pathogen Informatics"/>
        </authorList>
    </citation>
    <scope>NUCLEOTIDE SEQUENCE [LARGE SCALE GENOMIC DNA]</scope>
    <source>
        <strain evidence="3 4">Zambia</strain>
    </source>
</reference>
<dbReference type="AlphaFoldDB" id="A0A183NAF7"/>
<evidence type="ECO:0000256" key="2">
    <source>
        <dbReference type="SAM" id="SignalP"/>
    </source>
</evidence>
<evidence type="ECO:0000256" key="1">
    <source>
        <dbReference type="SAM" id="MobiDB-lite"/>
    </source>
</evidence>
<feature type="chain" id="PRO_5043691355" evidence="2">
    <location>
        <begin position="18"/>
        <end position="141"/>
    </location>
</feature>
<sequence>MTCYHSFLKIVLHLVFSNYSTIKSVSDVNYKLEILNKSFAANNNNTYTNSNTTKCPGVQIYAYTYIIPQAKCNIGKLSSLQQDNIVLNAHEVLTTRDDEETVAVNEALNLESNEALLALSNSEKKLQPEQHYGSRDIGRES</sequence>